<evidence type="ECO:0000313" key="2">
    <source>
        <dbReference type="Proteomes" id="UP001270362"/>
    </source>
</evidence>
<dbReference type="Proteomes" id="UP001270362">
    <property type="component" value="Unassembled WGS sequence"/>
</dbReference>
<dbReference type="AlphaFoldDB" id="A0AAE1C8X0"/>
<sequence>MHALHPACQKARCCQAIAIIAPSGALPRKSTAVIGHTPRVTPAVVCILDGYERKNRVCTGSMERQAQDCHFLLTSKLETADQDHQRLNNSGGPHGWIVLLVVQPGNQKKQRTTTTTKQIARPPIFRPGFVIHLGKDLSLIMRECKSPAEPDNDTPCHHSPVSVQLRCVCP</sequence>
<gene>
    <name evidence="1" type="ORF">B0T22DRAFT_467975</name>
</gene>
<organism evidence="1 2">
    <name type="scientific">Podospora appendiculata</name>
    <dbReference type="NCBI Taxonomy" id="314037"/>
    <lineage>
        <taxon>Eukaryota</taxon>
        <taxon>Fungi</taxon>
        <taxon>Dikarya</taxon>
        <taxon>Ascomycota</taxon>
        <taxon>Pezizomycotina</taxon>
        <taxon>Sordariomycetes</taxon>
        <taxon>Sordariomycetidae</taxon>
        <taxon>Sordariales</taxon>
        <taxon>Podosporaceae</taxon>
        <taxon>Podospora</taxon>
    </lineage>
</organism>
<protein>
    <submittedName>
        <fullName evidence="1">Uncharacterized protein</fullName>
    </submittedName>
</protein>
<comment type="caution">
    <text evidence="1">The sequence shown here is derived from an EMBL/GenBank/DDBJ whole genome shotgun (WGS) entry which is preliminary data.</text>
</comment>
<proteinExistence type="predicted"/>
<reference evidence="1" key="2">
    <citation type="submission" date="2023-06" db="EMBL/GenBank/DDBJ databases">
        <authorList>
            <consortium name="Lawrence Berkeley National Laboratory"/>
            <person name="Haridas S."/>
            <person name="Hensen N."/>
            <person name="Bonometti L."/>
            <person name="Westerberg I."/>
            <person name="Brannstrom I.O."/>
            <person name="Guillou S."/>
            <person name="Cros-Aarteil S."/>
            <person name="Calhoun S."/>
            <person name="Kuo A."/>
            <person name="Mondo S."/>
            <person name="Pangilinan J."/>
            <person name="Riley R."/>
            <person name="Labutti K."/>
            <person name="Andreopoulos B."/>
            <person name="Lipzen A."/>
            <person name="Chen C."/>
            <person name="Yanf M."/>
            <person name="Daum C."/>
            <person name="Ng V."/>
            <person name="Clum A."/>
            <person name="Steindorff A."/>
            <person name="Ohm R."/>
            <person name="Martin F."/>
            <person name="Silar P."/>
            <person name="Natvig D."/>
            <person name="Lalanne C."/>
            <person name="Gautier V."/>
            <person name="Ament-Velasquez S.L."/>
            <person name="Kruys A."/>
            <person name="Hutchinson M.I."/>
            <person name="Powell A.J."/>
            <person name="Barry K."/>
            <person name="Miller A.N."/>
            <person name="Grigoriev I.V."/>
            <person name="Debuchy R."/>
            <person name="Gladieux P."/>
            <person name="Thoren M.H."/>
            <person name="Johannesson H."/>
        </authorList>
    </citation>
    <scope>NUCLEOTIDE SEQUENCE</scope>
    <source>
        <strain evidence="1">CBS 314.62</strain>
    </source>
</reference>
<dbReference type="EMBL" id="JAULSO010000004">
    <property type="protein sequence ID" value="KAK3683471.1"/>
    <property type="molecule type" value="Genomic_DNA"/>
</dbReference>
<reference evidence="1" key="1">
    <citation type="journal article" date="2023" name="Mol. Phylogenet. Evol.">
        <title>Genome-scale phylogeny and comparative genomics of the fungal order Sordariales.</title>
        <authorList>
            <person name="Hensen N."/>
            <person name="Bonometti L."/>
            <person name="Westerberg I."/>
            <person name="Brannstrom I.O."/>
            <person name="Guillou S."/>
            <person name="Cros-Aarteil S."/>
            <person name="Calhoun S."/>
            <person name="Haridas S."/>
            <person name="Kuo A."/>
            <person name="Mondo S."/>
            <person name="Pangilinan J."/>
            <person name="Riley R."/>
            <person name="LaButti K."/>
            <person name="Andreopoulos B."/>
            <person name="Lipzen A."/>
            <person name="Chen C."/>
            <person name="Yan M."/>
            <person name="Daum C."/>
            <person name="Ng V."/>
            <person name="Clum A."/>
            <person name="Steindorff A."/>
            <person name="Ohm R.A."/>
            <person name="Martin F."/>
            <person name="Silar P."/>
            <person name="Natvig D.O."/>
            <person name="Lalanne C."/>
            <person name="Gautier V."/>
            <person name="Ament-Velasquez S.L."/>
            <person name="Kruys A."/>
            <person name="Hutchinson M.I."/>
            <person name="Powell A.J."/>
            <person name="Barry K."/>
            <person name="Miller A.N."/>
            <person name="Grigoriev I.V."/>
            <person name="Debuchy R."/>
            <person name="Gladieux P."/>
            <person name="Hiltunen Thoren M."/>
            <person name="Johannesson H."/>
        </authorList>
    </citation>
    <scope>NUCLEOTIDE SEQUENCE</scope>
    <source>
        <strain evidence="1">CBS 314.62</strain>
    </source>
</reference>
<keyword evidence="2" id="KW-1185">Reference proteome</keyword>
<evidence type="ECO:0000313" key="1">
    <source>
        <dbReference type="EMBL" id="KAK3683471.1"/>
    </source>
</evidence>
<accession>A0AAE1C8X0</accession>
<name>A0AAE1C8X0_9PEZI</name>